<dbReference type="AlphaFoldDB" id="A0A8S4CZ21"/>
<dbReference type="Proteomes" id="UP000653454">
    <property type="component" value="Unassembled WGS sequence"/>
</dbReference>
<organism evidence="1 2">
    <name type="scientific">Plutella xylostella</name>
    <name type="common">Diamondback moth</name>
    <name type="synonym">Plutella maculipennis</name>
    <dbReference type="NCBI Taxonomy" id="51655"/>
    <lineage>
        <taxon>Eukaryota</taxon>
        <taxon>Metazoa</taxon>
        <taxon>Ecdysozoa</taxon>
        <taxon>Arthropoda</taxon>
        <taxon>Hexapoda</taxon>
        <taxon>Insecta</taxon>
        <taxon>Pterygota</taxon>
        <taxon>Neoptera</taxon>
        <taxon>Endopterygota</taxon>
        <taxon>Lepidoptera</taxon>
        <taxon>Glossata</taxon>
        <taxon>Ditrysia</taxon>
        <taxon>Yponomeutoidea</taxon>
        <taxon>Plutellidae</taxon>
        <taxon>Plutella</taxon>
    </lineage>
</organism>
<accession>A0A8S4CZ21</accession>
<name>A0A8S4CZ21_PLUXY</name>
<dbReference type="EMBL" id="CAJHNJ030000002">
    <property type="protein sequence ID" value="CAG9090718.1"/>
    <property type="molecule type" value="Genomic_DNA"/>
</dbReference>
<protein>
    <submittedName>
        <fullName evidence="1">(diamondback moth) hypothetical protein</fullName>
    </submittedName>
</protein>
<proteinExistence type="predicted"/>
<comment type="caution">
    <text evidence="1">The sequence shown here is derived from an EMBL/GenBank/DDBJ whole genome shotgun (WGS) entry which is preliminary data.</text>
</comment>
<evidence type="ECO:0000313" key="1">
    <source>
        <dbReference type="EMBL" id="CAG9090718.1"/>
    </source>
</evidence>
<sequence length="154" mass="17598">MERRRASEVRISYGDTVLSDADTFEHILSVTSHNDALLAYYYLDSDNKMKLTEIYDVTDAESAAVQSPAERDANRHLEFDNDWAADLVHDNEQLDIEAMDEEDELADRNIFSDPESEWVRRCSISSASESDGEQPESDQRLATNLNNYTVTHMD</sequence>
<keyword evidence="2" id="KW-1185">Reference proteome</keyword>
<reference evidence="1" key="1">
    <citation type="submission" date="2020-11" db="EMBL/GenBank/DDBJ databases">
        <authorList>
            <person name="Whiteford S."/>
        </authorList>
    </citation>
    <scope>NUCLEOTIDE SEQUENCE</scope>
</reference>
<gene>
    <name evidence="1" type="ORF">PLXY2_LOCUS894</name>
</gene>
<evidence type="ECO:0000313" key="2">
    <source>
        <dbReference type="Proteomes" id="UP000653454"/>
    </source>
</evidence>